<feature type="transmembrane region" description="Helical" evidence="1">
    <location>
        <begin position="147"/>
        <end position="172"/>
    </location>
</feature>
<organism evidence="2 3">
    <name type="scientific">Anaerotruncus massiliensis</name>
    <name type="common">ex Liu et al. 2021</name>
    <dbReference type="NCBI Taxonomy" id="2321404"/>
    <lineage>
        <taxon>Bacteria</taxon>
        <taxon>Bacillati</taxon>
        <taxon>Bacillota</taxon>
        <taxon>Clostridia</taxon>
        <taxon>Eubacteriales</taxon>
        <taxon>Oscillospiraceae</taxon>
        <taxon>Anaerotruncus</taxon>
    </lineage>
</organism>
<keyword evidence="1" id="KW-0472">Membrane</keyword>
<feature type="transmembrane region" description="Helical" evidence="1">
    <location>
        <begin position="67"/>
        <end position="91"/>
    </location>
</feature>
<dbReference type="AlphaFoldDB" id="A0A498CRY9"/>
<feature type="transmembrane region" description="Helical" evidence="1">
    <location>
        <begin position="120"/>
        <end position="141"/>
    </location>
</feature>
<dbReference type="RefSeq" id="WP_121586458.1">
    <property type="nucleotide sequence ID" value="NZ_RCHT01000005.1"/>
</dbReference>
<dbReference type="Proteomes" id="UP000276301">
    <property type="component" value="Unassembled WGS sequence"/>
</dbReference>
<keyword evidence="1" id="KW-0812">Transmembrane</keyword>
<dbReference type="EMBL" id="RCHT01000005">
    <property type="protein sequence ID" value="RLL12812.1"/>
    <property type="molecule type" value="Genomic_DNA"/>
</dbReference>
<feature type="transmembrane region" description="Helical" evidence="1">
    <location>
        <begin position="97"/>
        <end position="115"/>
    </location>
</feature>
<keyword evidence="3" id="KW-1185">Reference proteome</keyword>
<name>A0A498CRY9_9FIRM</name>
<protein>
    <submittedName>
        <fullName evidence="2">Uncharacterized protein</fullName>
    </submittedName>
</protein>
<evidence type="ECO:0000313" key="2">
    <source>
        <dbReference type="EMBL" id="RLL12812.1"/>
    </source>
</evidence>
<evidence type="ECO:0000313" key="3">
    <source>
        <dbReference type="Proteomes" id="UP000276301"/>
    </source>
</evidence>
<sequence>MFHIGGSFLTSLLALGVYLLQSYAIYRLAVVRGLPNPFFAFIPFFQLFMLGQIGDSMKHLNRRVYDVFASVPLAYALPIVSVAAVLLRYPFSTLADLLVSVGTLVVYYLVFYFYARKQCVLFTVIAGLPTIVSILAILSLMPLIGGAFIYAAGILAVAAVVTPVVGPLLILYSIRGYRMYR</sequence>
<comment type="caution">
    <text evidence="2">The sequence shown here is derived from an EMBL/GenBank/DDBJ whole genome shotgun (WGS) entry which is preliminary data.</text>
</comment>
<accession>A0A498CRY9</accession>
<gene>
    <name evidence="2" type="ORF">D4A47_05250</name>
</gene>
<keyword evidence="1" id="KW-1133">Transmembrane helix</keyword>
<proteinExistence type="predicted"/>
<reference evidence="2 3" key="1">
    <citation type="submission" date="2018-10" db="EMBL/GenBank/DDBJ databases">
        <title>Anaerotruncus faecis sp. nov., isolated from human feces.</title>
        <authorList>
            <person name="Wang Y.-J."/>
        </authorList>
    </citation>
    <scope>NUCLEOTIDE SEQUENCE [LARGE SCALE GENOMIC DNA]</scope>
    <source>
        <strain evidence="2 3">22A2-44</strain>
    </source>
</reference>
<evidence type="ECO:0000256" key="1">
    <source>
        <dbReference type="SAM" id="Phobius"/>
    </source>
</evidence>
<feature type="transmembrane region" description="Helical" evidence="1">
    <location>
        <begin position="38"/>
        <end position="55"/>
    </location>
</feature>